<protein>
    <submittedName>
        <fullName evidence="1">Histone-lysine N-methyltransferase</fullName>
    </submittedName>
</protein>
<sequence>MAFMISKAETSLSDSKKNSSSRSEEKETITRELLLRSSSPDSFPNETWDKEVVLRRIRHHKNLNKIKSALQALVNSSGGQVQEHKWLDQNDAFSSP</sequence>
<proteinExistence type="predicted"/>
<gene>
    <name evidence="1" type="ORF">OWV82_013401</name>
</gene>
<reference evidence="1 2" key="1">
    <citation type="journal article" date="2023" name="Science">
        <title>Complex scaffold remodeling in plant triterpene biosynthesis.</title>
        <authorList>
            <person name="De La Pena R."/>
            <person name="Hodgson H."/>
            <person name="Liu J.C."/>
            <person name="Stephenson M.J."/>
            <person name="Martin A.C."/>
            <person name="Owen C."/>
            <person name="Harkess A."/>
            <person name="Leebens-Mack J."/>
            <person name="Jimenez L.E."/>
            <person name="Osbourn A."/>
            <person name="Sattely E.S."/>
        </authorList>
    </citation>
    <scope>NUCLEOTIDE SEQUENCE [LARGE SCALE GENOMIC DNA]</scope>
    <source>
        <strain evidence="2">cv. JPN11</strain>
        <tissue evidence="1">Leaf</tissue>
    </source>
</reference>
<name>A0ACC1XWA6_MELAZ</name>
<organism evidence="1 2">
    <name type="scientific">Melia azedarach</name>
    <name type="common">Chinaberry tree</name>
    <dbReference type="NCBI Taxonomy" id="155640"/>
    <lineage>
        <taxon>Eukaryota</taxon>
        <taxon>Viridiplantae</taxon>
        <taxon>Streptophyta</taxon>
        <taxon>Embryophyta</taxon>
        <taxon>Tracheophyta</taxon>
        <taxon>Spermatophyta</taxon>
        <taxon>Magnoliopsida</taxon>
        <taxon>eudicotyledons</taxon>
        <taxon>Gunneridae</taxon>
        <taxon>Pentapetalae</taxon>
        <taxon>rosids</taxon>
        <taxon>malvids</taxon>
        <taxon>Sapindales</taxon>
        <taxon>Meliaceae</taxon>
        <taxon>Melia</taxon>
    </lineage>
</organism>
<evidence type="ECO:0000313" key="1">
    <source>
        <dbReference type="EMBL" id="KAJ4714994.1"/>
    </source>
</evidence>
<dbReference type="EMBL" id="CM051400">
    <property type="protein sequence ID" value="KAJ4714994.1"/>
    <property type="molecule type" value="Genomic_DNA"/>
</dbReference>
<dbReference type="Proteomes" id="UP001164539">
    <property type="component" value="Chromosome 7"/>
</dbReference>
<keyword evidence="2" id="KW-1185">Reference proteome</keyword>
<accession>A0ACC1XWA6</accession>
<evidence type="ECO:0000313" key="2">
    <source>
        <dbReference type="Proteomes" id="UP001164539"/>
    </source>
</evidence>
<comment type="caution">
    <text evidence="1">The sequence shown here is derived from an EMBL/GenBank/DDBJ whole genome shotgun (WGS) entry which is preliminary data.</text>
</comment>